<reference evidence="1 2" key="1">
    <citation type="submission" date="2020-02" db="EMBL/GenBank/DDBJ databases">
        <title>Draft genome sequence of Haematococcus lacustris strain NIES-144.</title>
        <authorList>
            <person name="Morimoto D."/>
            <person name="Nakagawa S."/>
            <person name="Yoshida T."/>
            <person name="Sawayama S."/>
        </authorList>
    </citation>
    <scope>NUCLEOTIDE SEQUENCE [LARGE SCALE GENOMIC DNA]</scope>
    <source>
        <strain evidence="1 2">NIES-144</strain>
    </source>
</reference>
<name>A0A699YKY7_HAELA</name>
<feature type="non-terminal residue" evidence="1">
    <location>
        <position position="199"/>
    </location>
</feature>
<gene>
    <name evidence="1" type="ORF">HaLaN_05438</name>
</gene>
<dbReference type="Gene3D" id="2.130.10.10">
    <property type="entry name" value="YVTN repeat-like/Quinoprotein amine dehydrogenase"/>
    <property type="match status" value="1"/>
</dbReference>
<organism evidence="1 2">
    <name type="scientific">Haematococcus lacustris</name>
    <name type="common">Green alga</name>
    <name type="synonym">Haematococcus pluvialis</name>
    <dbReference type="NCBI Taxonomy" id="44745"/>
    <lineage>
        <taxon>Eukaryota</taxon>
        <taxon>Viridiplantae</taxon>
        <taxon>Chlorophyta</taxon>
        <taxon>core chlorophytes</taxon>
        <taxon>Chlorophyceae</taxon>
        <taxon>CS clade</taxon>
        <taxon>Chlamydomonadales</taxon>
        <taxon>Haematococcaceae</taxon>
        <taxon>Haematococcus</taxon>
    </lineage>
</organism>
<comment type="caution">
    <text evidence="1">The sequence shown here is derived from an EMBL/GenBank/DDBJ whole genome shotgun (WGS) entry which is preliminary data.</text>
</comment>
<dbReference type="SUPFAM" id="SSF50978">
    <property type="entry name" value="WD40 repeat-like"/>
    <property type="match status" value="1"/>
</dbReference>
<evidence type="ECO:0000313" key="2">
    <source>
        <dbReference type="Proteomes" id="UP000485058"/>
    </source>
</evidence>
<sequence length="199" mass="20778">VAAGADRGLLLPAPRPSSLCQGLGASGGCPAREGRLQDDLMATGDDTPEGHVTIWDIQPSCGWRCLQTLETSAPVVTLVMAGSHLAAGTASGSVVVWRRDSDGSFHPLFSRPLTLDSLALKNVALTTAPDGTPLLVVQASGRNAIGMWRLSDGKMARMEMKTDPDDQEAVVAANMQLCHVEGVLLAGVSYMPGCDPTVQ</sequence>
<dbReference type="InterPro" id="IPR036322">
    <property type="entry name" value="WD40_repeat_dom_sf"/>
</dbReference>
<accession>A0A699YKY7</accession>
<evidence type="ECO:0000313" key="1">
    <source>
        <dbReference type="EMBL" id="GFH10171.1"/>
    </source>
</evidence>
<dbReference type="AlphaFoldDB" id="A0A699YKY7"/>
<proteinExistence type="predicted"/>
<protein>
    <submittedName>
        <fullName evidence="1">MYND-type domain-containing protein</fullName>
    </submittedName>
</protein>
<dbReference type="Proteomes" id="UP000485058">
    <property type="component" value="Unassembled WGS sequence"/>
</dbReference>
<feature type="non-terminal residue" evidence="1">
    <location>
        <position position="1"/>
    </location>
</feature>
<keyword evidence="2" id="KW-1185">Reference proteome</keyword>
<dbReference type="InterPro" id="IPR015943">
    <property type="entry name" value="WD40/YVTN_repeat-like_dom_sf"/>
</dbReference>
<dbReference type="EMBL" id="BLLF01000292">
    <property type="protein sequence ID" value="GFH10171.1"/>
    <property type="molecule type" value="Genomic_DNA"/>
</dbReference>